<feature type="disulfide bond" description="Redox-active" evidence="5">
    <location>
        <begin position="45"/>
        <end position="50"/>
    </location>
</feature>
<dbReference type="Gene3D" id="3.30.390.30">
    <property type="match status" value="1"/>
</dbReference>
<evidence type="ECO:0000259" key="7">
    <source>
        <dbReference type="Pfam" id="PF07992"/>
    </source>
</evidence>
<accession>A0A512IC97</accession>
<dbReference type="PIRSF" id="PIRSF000350">
    <property type="entry name" value="Mercury_reductase_MerA"/>
    <property type="match status" value="1"/>
</dbReference>
<dbReference type="InterPro" id="IPR016156">
    <property type="entry name" value="FAD/NAD-linked_Rdtase_dimer_sf"/>
</dbReference>
<evidence type="ECO:0000259" key="6">
    <source>
        <dbReference type="Pfam" id="PF02852"/>
    </source>
</evidence>
<gene>
    <name evidence="8" type="ORF">KTU01_14510</name>
</gene>
<dbReference type="Pfam" id="PF02852">
    <property type="entry name" value="Pyr_redox_dim"/>
    <property type="match status" value="1"/>
</dbReference>
<evidence type="ECO:0000256" key="3">
    <source>
        <dbReference type="ARBA" id="ARBA00022827"/>
    </source>
</evidence>
<evidence type="ECO:0000313" key="8">
    <source>
        <dbReference type="EMBL" id="GEO95328.1"/>
    </source>
</evidence>
<evidence type="ECO:0000313" key="9">
    <source>
        <dbReference type="Proteomes" id="UP000321103"/>
    </source>
</evidence>
<dbReference type="RefSeq" id="WP_062736318.1">
    <property type="nucleotide sequence ID" value="NZ_BJZS01000036.1"/>
</dbReference>
<feature type="binding site" evidence="4">
    <location>
        <position position="54"/>
    </location>
    <ligand>
        <name>FAD</name>
        <dbReference type="ChEBI" id="CHEBI:57692"/>
    </ligand>
</feature>
<dbReference type="EMBL" id="BJZS01000036">
    <property type="protein sequence ID" value="GEO95328.1"/>
    <property type="molecule type" value="Genomic_DNA"/>
</dbReference>
<feature type="binding site" evidence="4">
    <location>
        <position position="117"/>
    </location>
    <ligand>
        <name>FAD</name>
        <dbReference type="ChEBI" id="CHEBI:57692"/>
    </ligand>
</feature>
<keyword evidence="3 4" id="KW-0274">FAD</keyword>
<comment type="caution">
    <text evidence="8">The sequence shown here is derived from an EMBL/GenBank/DDBJ whole genome shotgun (WGS) entry which is preliminary data.</text>
</comment>
<evidence type="ECO:0000256" key="2">
    <source>
        <dbReference type="ARBA" id="ARBA00022630"/>
    </source>
</evidence>
<comment type="cofactor">
    <cofactor evidence="4">
        <name>FAD</name>
        <dbReference type="ChEBI" id="CHEBI:57692"/>
    </cofactor>
    <text evidence="4">Binds 1 FAD per subunit.</text>
</comment>
<dbReference type="InterPro" id="IPR036188">
    <property type="entry name" value="FAD/NAD-bd_sf"/>
</dbReference>
<comment type="similarity">
    <text evidence="1">Belongs to the class-I pyridine nucleotide-disulfide oxidoreductase family.</text>
</comment>
<dbReference type="STRING" id="388357.GCA_001580365_02873"/>
<feature type="binding site" evidence="4">
    <location>
        <begin position="147"/>
        <end position="149"/>
    </location>
    <ligand>
        <name>FAD</name>
        <dbReference type="ChEBI" id="CHEBI:57692"/>
    </ligand>
</feature>
<feature type="domain" description="Pyridine nucleotide-disulphide oxidoreductase dimerisation" evidence="6">
    <location>
        <begin position="360"/>
        <end position="465"/>
    </location>
</feature>
<dbReference type="Proteomes" id="UP000321103">
    <property type="component" value="Unassembled WGS sequence"/>
</dbReference>
<feature type="binding site" evidence="4">
    <location>
        <position position="270"/>
    </location>
    <ligand>
        <name>NAD(+)</name>
        <dbReference type="ChEBI" id="CHEBI:57540"/>
    </ligand>
</feature>
<reference evidence="8 9" key="1">
    <citation type="submission" date="2019-07" db="EMBL/GenBank/DDBJ databases">
        <title>Whole genome shotgun sequence of Kocuria turfanensis NBRC 107627.</title>
        <authorList>
            <person name="Hosoyama A."/>
            <person name="Uohara A."/>
            <person name="Ohji S."/>
            <person name="Ichikawa N."/>
        </authorList>
    </citation>
    <scope>NUCLEOTIDE SEQUENCE [LARGE SCALE GENOMIC DNA]</scope>
    <source>
        <strain evidence="8 9">NBRC 107627</strain>
    </source>
</reference>
<feature type="binding site" evidence="4">
    <location>
        <position position="311"/>
    </location>
    <ligand>
        <name>FAD</name>
        <dbReference type="ChEBI" id="CHEBI:57692"/>
    </ligand>
</feature>
<dbReference type="InterPro" id="IPR001100">
    <property type="entry name" value="Pyr_nuc-diS_OxRdtase"/>
</dbReference>
<keyword evidence="4" id="KW-0547">Nucleotide-binding</keyword>
<dbReference type="InterPro" id="IPR004099">
    <property type="entry name" value="Pyr_nucl-diS_OxRdtase_dimer"/>
</dbReference>
<sequence length="474" mass="48855">MTRTPQTYDVVVIGGGPVGENAAGRVVRGGLRAALVEAQLVGGECSYWACVPSKALLRPGAAVAAARGVGGAAEAVTGAPDAAAALRRRDGFAAHWDDSGQAEWLAGAGVELVRGRGRLAGPRQVEVTTGDGAVRRLAARHAVVLATGSRPAVPPVPGLADAPFWGTREATAAREVPGSLAVLGGGVSGTELAQAFARLGSRVTVVARSRLLGAFPRPAARLVADALETEGVTVLEGRGTERVRRGGDGIELVLDDGGTVSAQRLLVSTGRRPALDGLGLEELGLDPAALRVDDSGRVAGPQEQWLYAAGDAAGGPLLTHQGKYEARAVGDAVVARAAGRLGDSVPAWSRYASTADACAVPQVVFTDPAVASVGRSAEQARADGLEVDVVEHDIDVAGASLHRDGYRGWARLVVGRRRRTLVGAVFAGPDVTELLHAATVAVVGEVPLERLWHAVPVFPTISEVWLRLLEEYGL</sequence>
<dbReference type="Gene3D" id="3.50.50.60">
    <property type="entry name" value="FAD/NAD(P)-binding domain"/>
    <property type="match status" value="2"/>
</dbReference>
<feature type="domain" description="FAD/NAD(P)-binding" evidence="7">
    <location>
        <begin position="8"/>
        <end position="322"/>
    </location>
</feature>
<keyword evidence="4" id="KW-0520">NAD</keyword>
<dbReference type="SUPFAM" id="SSF51905">
    <property type="entry name" value="FAD/NAD(P)-binding domain"/>
    <property type="match status" value="1"/>
</dbReference>
<evidence type="ECO:0000256" key="5">
    <source>
        <dbReference type="PIRSR" id="PIRSR000350-4"/>
    </source>
</evidence>
<dbReference type="Pfam" id="PF07992">
    <property type="entry name" value="Pyr_redox_2"/>
    <property type="match status" value="1"/>
</dbReference>
<name>A0A512IC97_9MICC</name>
<organism evidence="8 9">
    <name type="scientific">Kocuria turfanensis</name>
    <dbReference type="NCBI Taxonomy" id="388357"/>
    <lineage>
        <taxon>Bacteria</taxon>
        <taxon>Bacillati</taxon>
        <taxon>Actinomycetota</taxon>
        <taxon>Actinomycetes</taxon>
        <taxon>Micrococcales</taxon>
        <taxon>Micrococcaceae</taxon>
        <taxon>Kocuria</taxon>
    </lineage>
</organism>
<keyword evidence="2" id="KW-0285">Flavoprotein</keyword>
<proteinExistence type="inferred from homology"/>
<dbReference type="SUPFAM" id="SSF55424">
    <property type="entry name" value="FAD/NAD-linked reductases, dimerisation (C-terminal) domain"/>
    <property type="match status" value="1"/>
</dbReference>
<dbReference type="GO" id="GO:0003955">
    <property type="term" value="F:NAD(P)H dehydrogenase (quinone) activity"/>
    <property type="evidence" value="ECO:0007669"/>
    <property type="project" value="TreeGrafter"/>
</dbReference>
<keyword evidence="9" id="KW-1185">Reference proteome</keyword>
<dbReference type="PRINTS" id="PR00411">
    <property type="entry name" value="PNDRDTASEI"/>
</dbReference>
<protein>
    <submittedName>
        <fullName evidence="8">Oxidoreductase</fullName>
    </submittedName>
</protein>
<evidence type="ECO:0000256" key="1">
    <source>
        <dbReference type="ARBA" id="ARBA00007532"/>
    </source>
</evidence>
<evidence type="ECO:0000256" key="4">
    <source>
        <dbReference type="PIRSR" id="PIRSR000350-3"/>
    </source>
</evidence>
<dbReference type="AlphaFoldDB" id="A0A512IC97"/>
<dbReference type="PANTHER" id="PTHR43014">
    <property type="entry name" value="MERCURIC REDUCTASE"/>
    <property type="match status" value="1"/>
</dbReference>
<feature type="binding site" evidence="4">
    <location>
        <begin position="184"/>
        <end position="191"/>
    </location>
    <ligand>
        <name>NAD(+)</name>
        <dbReference type="ChEBI" id="CHEBI:57540"/>
    </ligand>
</feature>
<dbReference type="GO" id="GO:0050660">
    <property type="term" value="F:flavin adenine dinucleotide binding"/>
    <property type="evidence" value="ECO:0007669"/>
    <property type="project" value="TreeGrafter"/>
</dbReference>
<dbReference type="PRINTS" id="PR00368">
    <property type="entry name" value="FADPNR"/>
</dbReference>
<dbReference type="PANTHER" id="PTHR43014:SF2">
    <property type="entry name" value="MERCURIC REDUCTASE"/>
    <property type="match status" value="1"/>
</dbReference>
<dbReference type="InterPro" id="IPR023753">
    <property type="entry name" value="FAD/NAD-binding_dom"/>
</dbReference>